<proteinExistence type="predicted"/>
<feature type="domain" description="Class II aldolase/adducin N-terminal" evidence="1">
    <location>
        <begin position="44"/>
        <end position="81"/>
    </location>
</feature>
<comment type="caution">
    <text evidence="2">The sequence shown here is derived from an EMBL/GenBank/DDBJ whole genome shotgun (WGS) entry which is preliminary data.</text>
</comment>
<dbReference type="EMBL" id="AZNH01000028">
    <property type="protein sequence ID" value="KID85672.1"/>
    <property type="molecule type" value="Genomic_DNA"/>
</dbReference>
<sequence>MNTRADEEAGMEFEVDSLSRGPNQLKGIPKFPSFHEHRKHIVVHMAAVFRNWARVGFTEGISGHISVRDPEHHGLIWMNPHREALWAAQRKRYDLSEHQRRRGCRWEQSKSTGTRGSRRALSRGSWLWPTFEWRARRTGCMRRLSRILSMRLRWRAL</sequence>
<evidence type="ECO:0000259" key="1">
    <source>
        <dbReference type="Pfam" id="PF00596"/>
    </source>
</evidence>
<dbReference type="Gene3D" id="3.40.225.10">
    <property type="entry name" value="Class II aldolase/adducin N-terminal domain"/>
    <property type="match status" value="1"/>
</dbReference>
<keyword evidence="3" id="KW-1185">Reference proteome</keyword>
<dbReference type="InterPro" id="IPR036409">
    <property type="entry name" value="Aldolase_II/adducin_N_sf"/>
</dbReference>
<evidence type="ECO:0000313" key="2">
    <source>
        <dbReference type="EMBL" id="KID85672.1"/>
    </source>
</evidence>
<name>A0A0B4H111_METGA</name>
<gene>
    <name evidence="2" type="ORF">MGU_07209</name>
</gene>
<reference evidence="2 3" key="1">
    <citation type="journal article" date="2014" name="Proc. Natl. Acad. Sci. U.S.A.">
        <title>Trajectory and genomic determinants of fungal-pathogen speciation and host adaptation.</title>
        <authorList>
            <person name="Hu X."/>
            <person name="Xiao G."/>
            <person name="Zheng P."/>
            <person name="Shang Y."/>
            <person name="Su Y."/>
            <person name="Zhang X."/>
            <person name="Liu X."/>
            <person name="Zhan S."/>
            <person name="St Leger R.J."/>
            <person name="Wang C."/>
        </authorList>
    </citation>
    <scope>NUCLEOTIDE SEQUENCE [LARGE SCALE GENOMIC DNA]</scope>
    <source>
        <strain evidence="2 3">ARSEF 977</strain>
    </source>
</reference>
<protein>
    <submittedName>
        <fullName evidence="2">Aldolase</fullName>
    </submittedName>
</protein>
<dbReference type="OrthoDB" id="4956736at2759"/>
<dbReference type="Pfam" id="PF00596">
    <property type="entry name" value="Aldolase_II"/>
    <property type="match status" value="1"/>
</dbReference>
<dbReference type="InterPro" id="IPR001303">
    <property type="entry name" value="Aldolase_II/adducin_N"/>
</dbReference>
<dbReference type="HOGENOM" id="CLU_1678321_0_0_1"/>
<evidence type="ECO:0000313" key="3">
    <source>
        <dbReference type="Proteomes" id="UP000031192"/>
    </source>
</evidence>
<dbReference type="AlphaFoldDB" id="A0A0B4H111"/>
<accession>A0A0B4H111</accession>
<dbReference type="Proteomes" id="UP000031192">
    <property type="component" value="Unassembled WGS sequence"/>
</dbReference>
<dbReference type="SUPFAM" id="SSF53639">
    <property type="entry name" value="AraD/HMP-PK domain-like"/>
    <property type="match status" value="1"/>
</dbReference>
<organism evidence="2 3">
    <name type="scientific">Metarhizium guizhouense (strain ARSEF 977)</name>
    <dbReference type="NCBI Taxonomy" id="1276136"/>
    <lineage>
        <taxon>Eukaryota</taxon>
        <taxon>Fungi</taxon>
        <taxon>Dikarya</taxon>
        <taxon>Ascomycota</taxon>
        <taxon>Pezizomycotina</taxon>
        <taxon>Sordariomycetes</taxon>
        <taxon>Hypocreomycetidae</taxon>
        <taxon>Hypocreales</taxon>
        <taxon>Clavicipitaceae</taxon>
        <taxon>Metarhizium</taxon>
    </lineage>
</organism>